<protein>
    <recommendedName>
        <fullName evidence="3">AMP nucleosidase</fullName>
        <ecNumber evidence="2">3.2.2.4</ecNumber>
    </recommendedName>
    <alternativeName>
        <fullName evidence="3">AMP nucleosidase</fullName>
    </alternativeName>
</protein>
<dbReference type="Pfam" id="PF14793">
    <property type="entry name" value="DUF4478"/>
    <property type="match status" value="1"/>
</dbReference>
<dbReference type="GO" id="GO:0005829">
    <property type="term" value="C:cytosol"/>
    <property type="evidence" value="ECO:0007669"/>
    <property type="project" value="TreeGrafter"/>
</dbReference>
<keyword evidence="7" id="KW-1185">Reference proteome</keyword>
<dbReference type="PATRIC" id="fig|754477.3.peg.2146"/>
<evidence type="ECO:0000259" key="5">
    <source>
        <dbReference type="Pfam" id="PF14793"/>
    </source>
</evidence>
<evidence type="ECO:0000256" key="3">
    <source>
        <dbReference type="ARBA" id="ARBA00031983"/>
    </source>
</evidence>
<reference evidence="6 7" key="1">
    <citation type="journal article" date="2012" name="J. Bacteriol.">
        <title>Complete genome sequences of Methylophaga sp. strain JAM1 and Methylophaga sp. strain JAM7.</title>
        <authorList>
            <person name="Villeneuve C."/>
            <person name="Martineau C."/>
            <person name="Mauffrey F."/>
            <person name="Villemur R."/>
        </authorList>
    </citation>
    <scope>NUCLEOTIDE SEQUENCE [LARGE SCALE GENOMIC DNA]</scope>
    <source>
        <strain evidence="6 7">JAM7</strain>
    </source>
</reference>
<dbReference type="InterPro" id="IPR052341">
    <property type="entry name" value="LOG_family_nucleotidases"/>
</dbReference>
<dbReference type="InterPro" id="IPR027820">
    <property type="entry name" value="PpnN_N"/>
</dbReference>
<dbReference type="Gene3D" id="3.30.1850.10">
    <property type="entry name" value="MoCo carrier protein-like"/>
    <property type="match status" value="1"/>
</dbReference>
<gene>
    <name evidence="6" type="ordered locus">Q7C_2179</name>
</gene>
<dbReference type="RefSeq" id="WP_014704734.1">
    <property type="nucleotide sequence ID" value="NC_017856.1"/>
</dbReference>
<dbReference type="eggNOG" id="COG1611">
    <property type="taxonomic scope" value="Bacteria"/>
</dbReference>
<dbReference type="InterPro" id="IPR037153">
    <property type="entry name" value="PpnN-like_sf"/>
</dbReference>
<dbReference type="AlphaFoldDB" id="I1YK72"/>
<name>I1YK72_METFJ</name>
<sequence length="454" mass="50618">MNKVAHTTIRPARSLNLLSQDEIHKLSSPSAALHKLFRDCALAILNTDSQQDDPEEIFNTFADFDVRFVLQSRGIVLEIFNAPARSFVDGKIIRGIQEHLSSTLRDIVYTDFKILSQQPETSAQITDSVFLILRNANVVRPNLPPNMVVCWGGHSISRLEYDYAKQVGYEMGLRGLDIITGCGIGAMKGPMKGAAVGHAKQQIKTGRYIGISEPGIIASESPNAIVNELVIMPDIEKRLEAFVRLGHSFIVFPGGVGTVEEIFYLLSILLHPENKQGIPLILAGPAACQDYFATLDAFLKKCFGDEIADLYHIITGEPEQVAKWSREAVDSVQEARRQSEDAYYFNWQLYIDPMLQQPFIPTHQNMAALKLFPDMPKHELAAQLRAAFSGIVAGNVKAFGIRQVAEHGPYQINGDPELMRAIDDLLRQFVRDKRMKLGQDASCYQPCYDIINAD</sequence>
<organism evidence="6 7">
    <name type="scientific">Methylophaga frappieri (strain ATCC BAA-2434 / DSM 25690 / JAM7)</name>
    <dbReference type="NCBI Taxonomy" id="754477"/>
    <lineage>
        <taxon>Bacteria</taxon>
        <taxon>Pseudomonadati</taxon>
        <taxon>Pseudomonadota</taxon>
        <taxon>Gammaproteobacteria</taxon>
        <taxon>Thiotrichales</taxon>
        <taxon>Piscirickettsiaceae</taxon>
        <taxon>Methylophaga</taxon>
    </lineage>
</organism>
<dbReference type="NCBIfam" id="NF038390">
    <property type="entry name" value="Nsidase_PpnN"/>
    <property type="match status" value="1"/>
</dbReference>
<dbReference type="InterPro" id="IPR049788">
    <property type="entry name" value="PpnN"/>
</dbReference>
<feature type="domain" description="Pyrimidine/purine nucleotide 5'-monophosphate nucleosidase N-terminal" evidence="5">
    <location>
        <begin position="8"/>
        <end position="113"/>
    </location>
</feature>
<dbReference type="PANTHER" id="PTHR43393">
    <property type="entry name" value="CYTOKININ RIBOSIDE 5'-MONOPHOSPHATE PHOSPHORIBOHYDROLASE"/>
    <property type="match status" value="1"/>
</dbReference>
<comment type="catalytic activity">
    <reaction evidence="1">
        <text>AMP + H2O = D-ribose 5-phosphate + adenine</text>
        <dbReference type="Rhea" id="RHEA:20129"/>
        <dbReference type="ChEBI" id="CHEBI:15377"/>
        <dbReference type="ChEBI" id="CHEBI:16708"/>
        <dbReference type="ChEBI" id="CHEBI:78346"/>
        <dbReference type="ChEBI" id="CHEBI:456215"/>
        <dbReference type="EC" id="3.2.2.4"/>
    </reaction>
</comment>
<proteinExistence type="predicted"/>
<dbReference type="GO" id="GO:0008714">
    <property type="term" value="F:AMP nucleosidase activity"/>
    <property type="evidence" value="ECO:0007669"/>
    <property type="project" value="UniProtKB-EC"/>
</dbReference>
<dbReference type="SUPFAM" id="SSF102405">
    <property type="entry name" value="MCP/YpsA-like"/>
    <property type="match status" value="1"/>
</dbReference>
<dbReference type="HOGENOM" id="CLU_047550_0_0_6"/>
<evidence type="ECO:0000313" key="6">
    <source>
        <dbReference type="EMBL" id="AFJ03315.1"/>
    </source>
</evidence>
<dbReference type="Pfam" id="PF03641">
    <property type="entry name" value="Lysine_decarbox"/>
    <property type="match status" value="1"/>
</dbReference>
<dbReference type="InterPro" id="IPR021826">
    <property type="entry name" value="PpnN_C"/>
</dbReference>
<dbReference type="Pfam" id="PF11892">
    <property type="entry name" value="PpnN_C"/>
    <property type="match status" value="1"/>
</dbReference>
<evidence type="ECO:0000259" key="4">
    <source>
        <dbReference type="Pfam" id="PF11892"/>
    </source>
</evidence>
<dbReference type="Proteomes" id="UP000009145">
    <property type="component" value="Chromosome"/>
</dbReference>
<dbReference type="STRING" id="754477.Q7C_2179"/>
<accession>I1YK72</accession>
<dbReference type="InterPro" id="IPR031100">
    <property type="entry name" value="LOG_fam"/>
</dbReference>
<evidence type="ECO:0000256" key="2">
    <source>
        <dbReference type="ARBA" id="ARBA00011985"/>
    </source>
</evidence>
<dbReference type="Gene3D" id="3.40.50.450">
    <property type="match status" value="1"/>
</dbReference>
<dbReference type="KEGG" id="mec:Q7C_2179"/>
<dbReference type="EC" id="3.2.2.4" evidence="2"/>
<dbReference type="OrthoDB" id="9801098at2"/>
<dbReference type="PANTHER" id="PTHR43393:SF1">
    <property type="entry name" value="PYRIMIDINE_PURINE NUCLEOTIDE 5'-MONOPHOSPHATE NUCLEOSIDASE"/>
    <property type="match status" value="1"/>
</dbReference>
<evidence type="ECO:0000313" key="7">
    <source>
        <dbReference type="Proteomes" id="UP000009145"/>
    </source>
</evidence>
<dbReference type="EMBL" id="CP003380">
    <property type="protein sequence ID" value="AFJ03315.1"/>
    <property type="molecule type" value="Genomic_DNA"/>
</dbReference>
<feature type="domain" description="Pyrimidine/purine nucleotide 5'-monophosphate nucleosidase C-terminal" evidence="4">
    <location>
        <begin position="330"/>
        <end position="451"/>
    </location>
</feature>
<evidence type="ECO:0000256" key="1">
    <source>
        <dbReference type="ARBA" id="ARBA00000274"/>
    </source>
</evidence>